<feature type="transmembrane region" description="Helical" evidence="1">
    <location>
        <begin position="34"/>
        <end position="55"/>
    </location>
</feature>
<dbReference type="EMBL" id="CP015579">
    <property type="protein sequence ID" value="ARU93999.1"/>
    <property type="molecule type" value="Genomic_DNA"/>
</dbReference>
<gene>
    <name evidence="2" type="ORF">A7K98_09550</name>
    <name evidence="3" type="ORF">A7K99_09550</name>
</gene>
<dbReference type="Proteomes" id="UP000195814">
    <property type="component" value="Chromosome"/>
</dbReference>
<organism evidence="2 5">
    <name type="scientific">Tatumella citrea</name>
    <name type="common">Pantoea citrea</name>
    <dbReference type="NCBI Taxonomy" id="53336"/>
    <lineage>
        <taxon>Bacteria</taxon>
        <taxon>Pseudomonadati</taxon>
        <taxon>Pseudomonadota</taxon>
        <taxon>Gammaproteobacteria</taxon>
        <taxon>Enterobacterales</taxon>
        <taxon>Erwiniaceae</taxon>
        <taxon>Tatumella</taxon>
    </lineage>
</organism>
<accession>A0A1Y0L8K4</accession>
<reference evidence="4 5" key="1">
    <citation type="submission" date="2016-05" db="EMBL/GenBank/DDBJ databases">
        <title>Complete genome sequence of two 2,5-diketo-D-glunonic acid producing strain Tatumella citrea.</title>
        <authorList>
            <person name="Duan C."/>
            <person name="Yang J."/>
            <person name="Yang S."/>
        </authorList>
    </citation>
    <scope>NUCLEOTIDE SEQUENCE [LARGE SCALE GENOMIC DNA]</scope>
    <source>
        <strain evidence="3 4">ATCC 39140</strain>
        <strain evidence="2 5">DSM 13699</strain>
    </source>
</reference>
<dbReference type="KEGG" id="tci:A7K98_09550"/>
<evidence type="ECO:0000313" key="3">
    <source>
        <dbReference type="EMBL" id="ARU98037.1"/>
    </source>
</evidence>
<dbReference type="AlphaFoldDB" id="A0A1Y0L8K4"/>
<evidence type="ECO:0000313" key="4">
    <source>
        <dbReference type="Proteomes" id="UP000195729"/>
    </source>
</evidence>
<keyword evidence="1" id="KW-0812">Transmembrane</keyword>
<protein>
    <submittedName>
        <fullName evidence="2">Uncharacterized protein</fullName>
    </submittedName>
</protein>
<keyword evidence="1" id="KW-0472">Membrane</keyword>
<evidence type="ECO:0000313" key="5">
    <source>
        <dbReference type="Proteomes" id="UP000195814"/>
    </source>
</evidence>
<sequence length="59" mass="7204">MLQKYHISALVSRAELYRQWEIMLSFIAEYPRQLWVFMIGIWFVVLREMAFCLLIKSYA</sequence>
<evidence type="ECO:0000256" key="1">
    <source>
        <dbReference type="SAM" id="Phobius"/>
    </source>
</evidence>
<keyword evidence="1" id="KW-1133">Transmembrane helix</keyword>
<dbReference type="EMBL" id="CP015581">
    <property type="protein sequence ID" value="ARU98037.1"/>
    <property type="molecule type" value="Genomic_DNA"/>
</dbReference>
<dbReference type="Proteomes" id="UP000195729">
    <property type="component" value="Chromosome"/>
</dbReference>
<keyword evidence="4" id="KW-1185">Reference proteome</keyword>
<proteinExistence type="predicted"/>
<evidence type="ECO:0000313" key="2">
    <source>
        <dbReference type="EMBL" id="ARU93999.1"/>
    </source>
</evidence>
<name>A0A1Y0L8K4_TATCI</name>